<dbReference type="Gene3D" id="3.90.105.10">
    <property type="entry name" value="Molybdopterin biosynthesis moea protein, domain 2"/>
    <property type="match status" value="1"/>
</dbReference>
<dbReference type="GO" id="GO:0005829">
    <property type="term" value="C:cytosol"/>
    <property type="evidence" value="ECO:0000318"/>
    <property type="project" value="GO_Central"/>
</dbReference>
<dbReference type="Pfam" id="PF00994">
    <property type="entry name" value="MoCF_biosynth"/>
    <property type="match status" value="2"/>
</dbReference>
<comment type="catalytic activity">
    <reaction evidence="13">
        <text>molybdopterin + ATP + H(+) = adenylyl-molybdopterin + diphosphate</text>
        <dbReference type="Rhea" id="RHEA:31331"/>
        <dbReference type="ChEBI" id="CHEBI:15378"/>
        <dbReference type="ChEBI" id="CHEBI:30616"/>
        <dbReference type="ChEBI" id="CHEBI:33019"/>
        <dbReference type="ChEBI" id="CHEBI:58698"/>
        <dbReference type="ChEBI" id="CHEBI:62727"/>
    </reaction>
</comment>
<proteinExistence type="inferred from homology"/>
<dbReference type="CDD" id="cd00886">
    <property type="entry name" value="MogA_MoaB"/>
    <property type="match status" value="1"/>
</dbReference>
<dbReference type="InterPro" id="IPR036688">
    <property type="entry name" value="MoeA_C_domain_IV_sf"/>
</dbReference>
<comment type="similarity">
    <text evidence="3">In the N-terminal section; belongs to the MoaB/Mog family.</text>
</comment>
<dbReference type="FunFam" id="3.40.980.10:FF:000002">
    <property type="entry name" value="Molybdopterin molybdenumtransferase"/>
    <property type="match status" value="1"/>
</dbReference>
<dbReference type="Gene3D" id="3.40.980.10">
    <property type="entry name" value="MoaB/Mog-like domain"/>
    <property type="match status" value="2"/>
</dbReference>
<dbReference type="GO" id="GO:0046872">
    <property type="term" value="F:metal ion binding"/>
    <property type="evidence" value="ECO:0007669"/>
    <property type="project" value="UniProtKB-UniRule"/>
</dbReference>
<accession>A0A9R0K5P3</accession>
<dbReference type="InterPro" id="IPR036425">
    <property type="entry name" value="MoaB/Mog-like_dom_sf"/>
</dbReference>
<evidence type="ECO:0000256" key="6">
    <source>
        <dbReference type="ARBA" id="ARBA00022679"/>
    </source>
</evidence>
<keyword evidence="12" id="KW-0511">Multifunctional enzyme</keyword>
<reference evidence="16" key="2">
    <citation type="submission" date="2025-04" db="UniProtKB">
        <authorList>
            <consortium name="RefSeq"/>
        </authorList>
    </citation>
    <scope>IDENTIFICATION</scope>
    <source>
        <tissue evidence="17">Leaf</tissue>
    </source>
</reference>
<reference evidence="15" key="1">
    <citation type="journal article" date="2021" name="Nat. Commun.">
        <title>Genomic analyses provide insights into spinach domestication and the genetic basis of agronomic traits.</title>
        <authorList>
            <person name="Cai X."/>
            <person name="Sun X."/>
            <person name="Xu C."/>
            <person name="Sun H."/>
            <person name="Wang X."/>
            <person name="Ge C."/>
            <person name="Zhang Z."/>
            <person name="Wang Q."/>
            <person name="Fei Z."/>
            <person name="Jiao C."/>
            <person name="Wang Q."/>
        </authorList>
    </citation>
    <scope>NUCLEOTIDE SEQUENCE [LARGE SCALE GENOMIC DNA]</scope>
    <source>
        <strain evidence="15">cv. Varoflay</strain>
    </source>
</reference>
<dbReference type="InterPro" id="IPR001453">
    <property type="entry name" value="MoaB/Mog_dom"/>
</dbReference>
<dbReference type="SUPFAM" id="SSF63867">
    <property type="entry name" value="MoeA C-terminal domain-like"/>
    <property type="match status" value="1"/>
</dbReference>
<dbReference type="InterPro" id="IPR008284">
    <property type="entry name" value="MoCF_biosynth_CS"/>
</dbReference>
<dbReference type="InterPro" id="IPR036135">
    <property type="entry name" value="MoeA_linker/N_sf"/>
</dbReference>
<evidence type="ECO:0000259" key="14">
    <source>
        <dbReference type="SMART" id="SM00852"/>
    </source>
</evidence>
<evidence type="ECO:0000256" key="2">
    <source>
        <dbReference type="ARBA" id="ARBA00005046"/>
    </source>
</evidence>
<dbReference type="Gene3D" id="2.170.190.11">
    <property type="entry name" value="Molybdopterin biosynthesis moea protein, domain 3"/>
    <property type="match status" value="1"/>
</dbReference>
<evidence type="ECO:0000256" key="9">
    <source>
        <dbReference type="ARBA" id="ARBA00022840"/>
    </source>
</evidence>
<evidence type="ECO:0000256" key="11">
    <source>
        <dbReference type="ARBA" id="ARBA00023150"/>
    </source>
</evidence>
<protein>
    <recommendedName>
        <fullName evidence="13">Molybdopterin biosynthesis protein CNX1</fullName>
    </recommendedName>
    <alternativeName>
        <fullName evidence="13">Molybdenum cofactor biosynthesis enzyme CNX1</fullName>
    </alternativeName>
    <domain>
        <recommendedName>
            <fullName evidence="13">Molybdopterin molybdenumtransferase</fullName>
            <shortName evidence="13">MPT Mo-transferase</shortName>
            <ecNumber evidence="13">2.10.1.1</ecNumber>
        </recommendedName>
        <alternativeName>
            <fullName evidence="13">Domain E</fullName>
        </alternativeName>
    </domain>
    <domain>
        <recommendedName>
            <fullName evidence="13">Molybdopterin adenylyltransferase</fullName>
            <shortName evidence="13">MPT adenylyltransferase</shortName>
            <ecNumber evidence="13">2.7.7.75</ecNumber>
        </recommendedName>
        <alternativeName>
            <fullName evidence="13">Domain G</fullName>
        </alternativeName>
    </domain>
</protein>
<dbReference type="Pfam" id="PF03454">
    <property type="entry name" value="MoeA_C"/>
    <property type="match status" value="1"/>
</dbReference>
<dbReference type="FunFam" id="2.170.190.11:FF:000001">
    <property type="entry name" value="Molybdopterin molybdenumtransferase"/>
    <property type="match status" value="1"/>
</dbReference>
<dbReference type="GO" id="GO:0005524">
    <property type="term" value="F:ATP binding"/>
    <property type="evidence" value="ECO:0007669"/>
    <property type="project" value="UniProtKB-UniRule"/>
</dbReference>
<keyword evidence="7 13" id="KW-0479">Metal-binding</keyword>
<evidence type="ECO:0000256" key="3">
    <source>
        <dbReference type="ARBA" id="ARBA00007589"/>
    </source>
</evidence>
<evidence type="ECO:0000256" key="12">
    <source>
        <dbReference type="ARBA" id="ARBA00023268"/>
    </source>
</evidence>
<keyword evidence="10 13" id="KW-0460">Magnesium</keyword>
<keyword evidence="15" id="KW-1185">Reference proteome</keyword>
<dbReference type="EC" id="2.10.1.1" evidence="13"/>
<dbReference type="KEGG" id="soe:110798600"/>
<comment type="cofactor">
    <cofactor evidence="1 13">
        <name>Mg(2+)</name>
        <dbReference type="ChEBI" id="CHEBI:18420"/>
    </cofactor>
</comment>
<dbReference type="OrthoDB" id="4349954at2759"/>
<evidence type="ECO:0000256" key="1">
    <source>
        <dbReference type="ARBA" id="ARBA00001946"/>
    </source>
</evidence>
<dbReference type="CDD" id="cd00887">
    <property type="entry name" value="MoeA"/>
    <property type="match status" value="1"/>
</dbReference>
<dbReference type="PANTHER" id="PTHR10192">
    <property type="entry name" value="MOLYBDOPTERIN BIOSYNTHESIS PROTEIN"/>
    <property type="match status" value="1"/>
</dbReference>
<comment type="catalytic activity">
    <reaction evidence="13">
        <text>adenylyl-molybdopterin + molybdate = Mo-molybdopterin + AMP + H(+)</text>
        <dbReference type="Rhea" id="RHEA:35047"/>
        <dbReference type="ChEBI" id="CHEBI:15378"/>
        <dbReference type="ChEBI" id="CHEBI:36264"/>
        <dbReference type="ChEBI" id="CHEBI:62727"/>
        <dbReference type="ChEBI" id="CHEBI:71302"/>
        <dbReference type="ChEBI" id="CHEBI:456215"/>
    </reaction>
</comment>
<dbReference type="RefSeq" id="XP_056685234.1">
    <property type="nucleotide sequence ID" value="XM_056829256.1"/>
</dbReference>
<evidence type="ECO:0000256" key="5">
    <source>
        <dbReference type="ARBA" id="ARBA00022505"/>
    </source>
</evidence>
<dbReference type="Pfam" id="PF03453">
    <property type="entry name" value="MoeA_N"/>
    <property type="match status" value="1"/>
</dbReference>
<organism evidence="15 16">
    <name type="scientific">Spinacia oleracea</name>
    <name type="common">Spinach</name>
    <dbReference type="NCBI Taxonomy" id="3562"/>
    <lineage>
        <taxon>Eukaryota</taxon>
        <taxon>Viridiplantae</taxon>
        <taxon>Streptophyta</taxon>
        <taxon>Embryophyta</taxon>
        <taxon>Tracheophyta</taxon>
        <taxon>Spermatophyta</taxon>
        <taxon>Magnoliopsida</taxon>
        <taxon>eudicotyledons</taxon>
        <taxon>Gunneridae</taxon>
        <taxon>Pentapetalae</taxon>
        <taxon>Caryophyllales</taxon>
        <taxon>Chenopodiaceae</taxon>
        <taxon>Chenopodioideae</taxon>
        <taxon>Anserineae</taxon>
        <taxon>Spinacia</taxon>
    </lineage>
</organism>
<dbReference type="RefSeq" id="XP_021859480.1">
    <property type="nucleotide sequence ID" value="XM_022003788.1"/>
</dbReference>
<keyword evidence="6 13" id="KW-0808">Transferase</keyword>
<evidence type="ECO:0000313" key="15">
    <source>
        <dbReference type="Proteomes" id="UP000813463"/>
    </source>
</evidence>
<dbReference type="GO" id="GO:0061599">
    <property type="term" value="F:molybdopterin molybdotransferase activity"/>
    <property type="evidence" value="ECO:0000318"/>
    <property type="project" value="GO_Central"/>
</dbReference>
<dbReference type="Gene3D" id="2.40.340.10">
    <property type="entry name" value="MoeA, C-terminal, domain IV"/>
    <property type="match status" value="1"/>
</dbReference>
<name>A0A9R0K5P3_SPIOL</name>
<comment type="similarity">
    <text evidence="4">In the C-terminal section; belongs to the MoeA family.</text>
</comment>
<comment type="function">
    <text evidence="13">Catalyzes two steps in the biosynthesis of the molybdenum cofactor. In the first step, molybdopterin is adenylated. Subsequently, molybdate is inserted into adenylated molybdopterin and AMP is released.</text>
</comment>
<evidence type="ECO:0000256" key="13">
    <source>
        <dbReference type="RuleBase" id="RU365090"/>
    </source>
</evidence>
<dbReference type="InterPro" id="IPR005111">
    <property type="entry name" value="MoeA_C_domain_IV"/>
</dbReference>
<feature type="domain" description="MoaB/Mog" evidence="14">
    <location>
        <begin position="179"/>
        <end position="328"/>
    </location>
</feature>
<dbReference type="SUPFAM" id="SSF53218">
    <property type="entry name" value="Molybdenum cofactor biosynthesis proteins"/>
    <property type="match status" value="2"/>
</dbReference>
<evidence type="ECO:0000256" key="10">
    <source>
        <dbReference type="ARBA" id="ARBA00022842"/>
    </source>
</evidence>
<keyword evidence="9" id="KW-0067">ATP-binding</keyword>
<dbReference type="SMART" id="SM00852">
    <property type="entry name" value="MoCF_biosynth"/>
    <property type="match status" value="2"/>
</dbReference>
<dbReference type="NCBIfam" id="NF045515">
    <property type="entry name" value="Glp_gephyrin"/>
    <property type="match status" value="1"/>
</dbReference>
<dbReference type="EC" id="2.7.7.75" evidence="13"/>
<dbReference type="GeneID" id="110798600"/>
<dbReference type="PANTHER" id="PTHR10192:SF5">
    <property type="entry name" value="GEPHYRIN"/>
    <property type="match status" value="1"/>
</dbReference>
<comment type="similarity">
    <text evidence="13">Belongs to the MoeA family.</text>
</comment>
<dbReference type="Proteomes" id="UP000813463">
    <property type="component" value="Chromosome 5"/>
</dbReference>
<dbReference type="GO" id="GO:0061598">
    <property type="term" value="F:molybdopterin adenylyltransferase activity"/>
    <property type="evidence" value="ECO:0007669"/>
    <property type="project" value="UniProtKB-UniRule"/>
</dbReference>
<dbReference type="PROSITE" id="PS01079">
    <property type="entry name" value="MOCF_BIOSYNTHESIS_2"/>
    <property type="match status" value="1"/>
</dbReference>
<evidence type="ECO:0000256" key="7">
    <source>
        <dbReference type="ARBA" id="ARBA00022723"/>
    </source>
</evidence>
<evidence type="ECO:0000256" key="4">
    <source>
        <dbReference type="ARBA" id="ARBA00008339"/>
    </source>
</evidence>
<dbReference type="NCBIfam" id="TIGR00177">
    <property type="entry name" value="molyb_syn"/>
    <property type="match status" value="2"/>
</dbReference>
<dbReference type="InterPro" id="IPR005110">
    <property type="entry name" value="MoeA_linker/N"/>
</dbReference>
<dbReference type="AlphaFoldDB" id="A0A9R0K5P3"/>
<dbReference type="GO" id="GO:0005737">
    <property type="term" value="C:cytoplasm"/>
    <property type="evidence" value="ECO:0000318"/>
    <property type="project" value="GO_Central"/>
</dbReference>
<dbReference type="FunFam" id="3.40.980.10:FF:000009">
    <property type="entry name" value="Molybdopterin molybdenumtransferase"/>
    <property type="match status" value="1"/>
</dbReference>
<dbReference type="GO" id="GO:0006777">
    <property type="term" value="P:Mo-molybdopterin cofactor biosynthetic process"/>
    <property type="evidence" value="ECO:0000318"/>
    <property type="project" value="GO_Central"/>
</dbReference>
<gene>
    <name evidence="16 17" type="primary">LOC110798600</name>
</gene>
<sequence length="648" mass="68738">MITVEEALKTVLSVAQRLEPVTVPLHEAHGKILAQDIQAPDPLPPYPASIKDGYAVVASDGPGEYPVITESRAGNDAVGVVVTSGTVAYVTTGGPVPDGADAVVQVEDTERIETDPSHPKRVRILAQTRPGFDIRPVGCDIEKDDVVLKSGHLVGASEIGLLATVGVTMVKVYRTPTVGVLSTGDELVEPTTRNLGCGQIRDSNRAMLLAAAVQQGCSVVDLGIARDDETELEKIMDKAFSAGVDIILTSGGVSMGDRDYVKPLLEKRGTVHFSKVLMKPGKPLTFAEINMKPTQNVNVNKVLAFGLPGNPVSCLVCFHLFVVPTIRFLSGRANSDVLRIHARLEKPIKTDPGRPEFHRAIVTWKENDGSGNPGFVADSTGQQMSSRLLSMKSANALLELPVGGTLLPAGTSVAAIVISDLISSPMKKDLLVRSSPRETAVSNFQDAVQVAILTVSDTVASGAGPDRSGPRAISVINSSSERLGGAKVVTTAVVPDDVPKIKDVLRRWSDVDKVDLIITLGGTGFTPRDVTPEATKEVIEKETPGLLYVMMQESLKVTPFAVLSRSAAGIRGSTLIINMPGNPNAVAECMEALLPALKHGLKQIKGDKREKHPGHVPHAQALPVDTWDQSYRTATASIGKEPGCSCSH</sequence>
<feature type="domain" description="MoaB/Mog" evidence="14">
    <location>
        <begin position="451"/>
        <end position="600"/>
    </location>
</feature>
<keyword evidence="11 13" id="KW-0501">Molybdenum cofactor biosynthesis</keyword>
<dbReference type="FunFam" id="2.40.340.10:FF:000004">
    <property type="entry name" value="Molybdopterin molybdenumtransferase"/>
    <property type="match status" value="1"/>
</dbReference>
<comment type="pathway">
    <text evidence="2 13">Cofactor biosynthesis; molybdopterin biosynthesis.</text>
</comment>
<keyword evidence="5 13" id="KW-0500">Molybdenum</keyword>
<evidence type="ECO:0000313" key="16">
    <source>
        <dbReference type="RefSeq" id="XP_021859480.1"/>
    </source>
</evidence>
<evidence type="ECO:0000256" key="8">
    <source>
        <dbReference type="ARBA" id="ARBA00022741"/>
    </source>
</evidence>
<dbReference type="PROSITE" id="PS01078">
    <property type="entry name" value="MOCF_BIOSYNTHESIS_1"/>
    <property type="match status" value="1"/>
</dbReference>
<evidence type="ECO:0000313" key="17">
    <source>
        <dbReference type="RefSeq" id="XP_056685234.1"/>
    </source>
</evidence>
<dbReference type="InterPro" id="IPR038987">
    <property type="entry name" value="MoeA-like"/>
</dbReference>
<dbReference type="SUPFAM" id="SSF63882">
    <property type="entry name" value="MoeA N-terminal region -like"/>
    <property type="match status" value="1"/>
</dbReference>
<keyword evidence="8" id="KW-0547">Nucleotide-binding</keyword>